<name>A0A261Y1T6_9FUNG</name>
<dbReference type="GO" id="GO:0005768">
    <property type="term" value="C:endosome"/>
    <property type="evidence" value="ECO:0007669"/>
    <property type="project" value="EnsemblFungi"/>
</dbReference>
<dbReference type="GO" id="GO:0005829">
    <property type="term" value="C:cytosol"/>
    <property type="evidence" value="ECO:0007669"/>
    <property type="project" value="GOC"/>
</dbReference>
<dbReference type="InterPro" id="IPR014756">
    <property type="entry name" value="Ig_E-set"/>
</dbReference>
<evidence type="ECO:0000313" key="4">
    <source>
        <dbReference type="Proteomes" id="UP000242875"/>
    </source>
</evidence>
<dbReference type="InterPro" id="IPR028934">
    <property type="entry name" value="Vps26-related"/>
</dbReference>
<dbReference type="AlphaFoldDB" id="A0A261Y1T6"/>
<dbReference type="GO" id="GO:0140318">
    <property type="term" value="F:protein transporter activity"/>
    <property type="evidence" value="ECO:0007669"/>
    <property type="project" value="EnsemblFungi"/>
</dbReference>
<proteinExistence type="inferred from homology"/>
<gene>
    <name evidence="3" type="ORF">BZG36_02763</name>
</gene>
<evidence type="ECO:0000313" key="3">
    <source>
        <dbReference type="EMBL" id="OZJ04589.1"/>
    </source>
</evidence>
<keyword evidence="4" id="KW-1185">Reference proteome</keyword>
<dbReference type="Proteomes" id="UP000242875">
    <property type="component" value="Unassembled WGS sequence"/>
</dbReference>
<dbReference type="GO" id="GO:0045053">
    <property type="term" value="P:protein retention in Golgi apparatus"/>
    <property type="evidence" value="ECO:0007669"/>
    <property type="project" value="EnsemblFungi"/>
</dbReference>
<dbReference type="FunFam" id="2.60.40.640:FF:000010">
    <property type="entry name" value="Vacuolar protein sorting-associated protein 26"/>
    <property type="match status" value="1"/>
</dbReference>
<dbReference type="FunFam" id="2.60.40.640:FF:000004">
    <property type="entry name" value="Vacuolar protein sorting-associated protein 26"/>
    <property type="match status" value="1"/>
</dbReference>
<evidence type="ECO:0000256" key="2">
    <source>
        <dbReference type="SAM" id="MobiDB-lite"/>
    </source>
</evidence>
<dbReference type="EMBL" id="MVBO01000035">
    <property type="protein sequence ID" value="OZJ04589.1"/>
    <property type="molecule type" value="Genomic_DNA"/>
</dbReference>
<comment type="caution">
    <text evidence="3">The sequence shown here is derived from an EMBL/GenBank/DDBJ whole genome shotgun (WGS) entry which is preliminary data.</text>
</comment>
<evidence type="ECO:0000256" key="1">
    <source>
        <dbReference type="ARBA" id="ARBA00009100"/>
    </source>
</evidence>
<organism evidence="3 4">
    <name type="scientific">Bifiguratus adelaidae</name>
    <dbReference type="NCBI Taxonomy" id="1938954"/>
    <lineage>
        <taxon>Eukaryota</taxon>
        <taxon>Fungi</taxon>
        <taxon>Fungi incertae sedis</taxon>
        <taxon>Mucoromycota</taxon>
        <taxon>Mucoromycotina</taxon>
        <taxon>Endogonomycetes</taxon>
        <taxon>Endogonales</taxon>
        <taxon>Endogonales incertae sedis</taxon>
        <taxon>Bifiguratus</taxon>
    </lineage>
</organism>
<dbReference type="GO" id="GO:0006886">
    <property type="term" value="P:intracellular protein transport"/>
    <property type="evidence" value="ECO:0007669"/>
    <property type="project" value="EnsemblFungi"/>
</dbReference>
<dbReference type="GO" id="GO:0170071">
    <property type="term" value="C:CROP complex"/>
    <property type="evidence" value="ECO:0007669"/>
    <property type="project" value="EnsemblFungi"/>
</dbReference>
<comment type="similarity">
    <text evidence="1">Belongs to the VPS26 family.</text>
</comment>
<dbReference type="GO" id="GO:0030906">
    <property type="term" value="C:retromer, cargo-selective complex"/>
    <property type="evidence" value="ECO:0007669"/>
    <property type="project" value="EnsemblFungi"/>
</dbReference>
<dbReference type="Pfam" id="PF03643">
    <property type="entry name" value="Vps26"/>
    <property type="match status" value="1"/>
</dbReference>
<dbReference type="PANTHER" id="PTHR12233">
    <property type="entry name" value="VACUOLAR PROTEIN SORTING 26 RELATED"/>
    <property type="match status" value="1"/>
</dbReference>
<sequence>MSVASLFGMSTPLDVDISYAGEESRKQVEVKVEKDRREKFPLYLDGESVAGKVTIRVKDGKKVEHNGIKVEFIGSIELFYDRGNHYEFLSQAQELAAPGELRSTASFDFLFKNIEKQYESYHGINVKLRYFVRVTIARRMADVIKERDIWVYSYRMPTDLNNSIKMEVGIEDCLHIEFEYNRSRYYLKDVIVGKIYFLLVRIKIRHMELSIIRRETTGAAPNQYNESETITKFEIMDGAPVRGETIPIRLFLGGFELTPTFRDVNKKYSTRYYLNLVLIDEENRRYFKQQEITIFRRKIDDGFPPDEPLPQEEQPQIQTADAPA</sequence>
<feature type="region of interest" description="Disordered" evidence="2">
    <location>
        <begin position="300"/>
        <end position="324"/>
    </location>
</feature>
<accession>A0A261Y1T6</accession>
<dbReference type="OrthoDB" id="3821113at2759"/>
<protein>
    <submittedName>
        <fullName evidence="3">Vacuolar protein sorting-associated protein 26B-B</fullName>
    </submittedName>
</protein>
<dbReference type="GO" id="GO:0042147">
    <property type="term" value="P:retrograde transport, endosome to Golgi"/>
    <property type="evidence" value="ECO:0007669"/>
    <property type="project" value="EnsemblFungi"/>
</dbReference>
<dbReference type="SUPFAM" id="SSF81296">
    <property type="entry name" value="E set domains"/>
    <property type="match status" value="1"/>
</dbReference>
<dbReference type="InterPro" id="IPR014752">
    <property type="entry name" value="Arrestin-like_C"/>
</dbReference>
<dbReference type="Gene3D" id="2.60.40.640">
    <property type="match status" value="2"/>
</dbReference>
<reference evidence="3 4" key="1">
    <citation type="journal article" date="2017" name="Mycologia">
        <title>Bifiguratus adelaidae, gen. et sp. nov., a new member of Mucoromycotina in endophytic and soil-dwelling habitats.</title>
        <authorList>
            <person name="Torres-Cruz T.J."/>
            <person name="Billingsley Tobias T.L."/>
            <person name="Almatruk M."/>
            <person name="Hesse C."/>
            <person name="Kuske C.R."/>
            <person name="Desiro A."/>
            <person name="Benucci G.M."/>
            <person name="Bonito G."/>
            <person name="Stajich J.E."/>
            <person name="Dunlap C."/>
            <person name="Arnold A.E."/>
            <person name="Porras-Alfaro A."/>
        </authorList>
    </citation>
    <scope>NUCLEOTIDE SEQUENCE [LARGE SCALE GENOMIC DNA]</scope>
    <source>
        <strain evidence="3 4">AZ0501</strain>
    </source>
</reference>